<feature type="transmembrane region" description="Helical" evidence="1">
    <location>
        <begin position="116"/>
        <end position="134"/>
    </location>
</feature>
<keyword evidence="1" id="KW-0812">Transmembrane</keyword>
<reference evidence="3" key="2">
    <citation type="submission" date="2023-05" db="EMBL/GenBank/DDBJ databases">
        <authorList>
            <consortium name="Lawrence Berkeley National Laboratory"/>
            <person name="Steindorff A."/>
            <person name="Hensen N."/>
            <person name="Bonometti L."/>
            <person name="Westerberg I."/>
            <person name="Brannstrom I.O."/>
            <person name="Guillou S."/>
            <person name="Cros-Aarteil S."/>
            <person name="Calhoun S."/>
            <person name="Haridas S."/>
            <person name="Kuo A."/>
            <person name="Mondo S."/>
            <person name="Pangilinan J."/>
            <person name="Riley R."/>
            <person name="Labutti K."/>
            <person name="Andreopoulos B."/>
            <person name="Lipzen A."/>
            <person name="Chen C."/>
            <person name="Yanf M."/>
            <person name="Daum C."/>
            <person name="Ng V."/>
            <person name="Clum A."/>
            <person name="Ohm R."/>
            <person name="Martin F."/>
            <person name="Silar P."/>
            <person name="Natvig D."/>
            <person name="Lalanne C."/>
            <person name="Gautier V."/>
            <person name="Ament-Velasquez S.L."/>
            <person name="Kruys A."/>
            <person name="Hutchinson M.I."/>
            <person name="Powell A.J."/>
            <person name="Barry K."/>
            <person name="Miller A.N."/>
            <person name="Grigoriev I.V."/>
            <person name="Debuchy R."/>
            <person name="Gladieux P."/>
            <person name="Thoren M.H."/>
            <person name="Johannesson H."/>
        </authorList>
    </citation>
    <scope>NUCLEOTIDE SEQUENCE</scope>
    <source>
        <strain evidence="3">PSN293</strain>
    </source>
</reference>
<dbReference type="PANTHER" id="PTHR42109:SF2">
    <property type="entry name" value="INTEGRAL MEMBRANE PROTEIN"/>
    <property type="match status" value="1"/>
</dbReference>
<evidence type="ECO:0000313" key="3">
    <source>
        <dbReference type="EMBL" id="KAK4206545.1"/>
    </source>
</evidence>
<dbReference type="EMBL" id="MU858389">
    <property type="protein sequence ID" value="KAK4206545.1"/>
    <property type="molecule type" value="Genomic_DNA"/>
</dbReference>
<evidence type="ECO:0000259" key="2">
    <source>
        <dbReference type="Pfam" id="PF24800"/>
    </source>
</evidence>
<accession>A0AAN7B356</accession>
<protein>
    <recommendedName>
        <fullName evidence="2">DUF7702 domain-containing protein</fullName>
    </recommendedName>
</protein>
<comment type="caution">
    <text evidence="3">The sequence shown here is derived from an EMBL/GenBank/DDBJ whole genome shotgun (WGS) entry which is preliminary data.</text>
</comment>
<sequence length="262" mass="28624">MADPHTALGIAQIVFYAPLVPISIYLLIRNWGYGPRTAWYPPVPFTMIRLASGILTIIEEQTPGNRTLIIITIIFLNIGLVPLVLSFSGITRLVVESSLKGEEFKRSKKLLKIIRWNIIIAAALLGTAGGFAGQAEKATTQKTLSIVAYVLFAALVVGLIGLCAALYHGNWAKEGDRIYLKGALLASIFICIRTAYGLIGIFEASGANILTSIWSPLFGSAVVFCFMALVPEYIALCVFIYLSVYRLRSCKATQLNETECEL</sequence>
<dbReference type="Pfam" id="PF24800">
    <property type="entry name" value="DUF7702"/>
    <property type="match status" value="1"/>
</dbReference>
<keyword evidence="1" id="KW-1133">Transmembrane helix</keyword>
<feature type="transmembrane region" description="Helical" evidence="1">
    <location>
        <begin position="179"/>
        <end position="201"/>
    </location>
</feature>
<feature type="transmembrane region" description="Helical" evidence="1">
    <location>
        <begin position="6"/>
        <end position="27"/>
    </location>
</feature>
<evidence type="ECO:0000313" key="4">
    <source>
        <dbReference type="Proteomes" id="UP001301769"/>
    </source>
</evidence>
<name>A0AAN7B356_9PEZI</name>
<keyword evidence="4" id="KW-1185">Reference proteome</keyword>
<proteinExistence type="predicted"/>
<dbReference type="AlphaFoldDB" id="A0AAN7B356"/>
<dbReference type="PANTHER" id="PTHR42109">
    <property type="entry name" value="UNPLACED GENOMIC SCAFFOLD UM_SCAF_CONTIG_1.265, WHOLE GENOME SHOTGUN SEQUENCE"/>
    <property type="match status" value="1"/>
</dbReference>
<keyword evidence="1" id="KW-0472">Membrane</keyword>
<evidence type="ECO:0000256" key="1">
    <source>
        <dbReference type="SAM" id="Phobius"/>
    </source>
</evidence>
<dbReference type="Proteomes" id="UP001301769">
    <property type="component" value="Unassembled WGS sequence"/>
</dbReference>
<feature type="transmembrane region" description="Helical" evidence="1">
    <location>
        <begin position="221"/>
        <end position="242"/>
    </location>
</feature>
<reference evidence="3" key="1">
    <citation type="journal article" date="2023" name="Mol. Phylogenet. Evol.">
        <title>Genome-scale phylogeny and comparative genomics of the fungal order Sordariales.</title>
        <authorList>
            <person name="Hensen N."/>
            <person name="Bonometti L."/>
            <person name="Westerberg I."/>
            <person name="Brannstrom I.O."/>
            <person name="Guillou S."/>
            <person name="Cros-Aarteil S."/>
            <person name="Calhoun S."/>
            <person name="Haridas S."/>
            <person name="Kuo A."/>
            <person name="Mondo S."/>
            <person name="Pangilinan J."/>
            <person name="Riley R."/>
            <person name="LaButti K."/>
            <person name="Andreopoulos B."/>
            <person name="Lipzen A."/>
            <person name="Chen C."/>
            <person name="Yan M."/>
            <person name="Daum C."/>
            <person name="Ng V."/>
            <person name="Clum A."/>
            <person name="Steindorff A."/>
            <person name="Ohm R.A."/>
            <person name="Martin F."/>
            <person name="Silar P."/>
            <person name="Natvig D.O."/>
            <person name="Lalanne C."/>
            <person name="Gautier V."/>
            <person name="Ament-Velasquez S.L."/>
            <person name="Kruys A."/>
            <person name="Hutchinson M.I."/>
            <person name="Powell A.J."/>
            <person name="Barry K."/>
            <person name="Miller A.N."/>
            <person name="Grigoriev I.V."/>
            <person name="Debuchy R."/>
            <person name="Gladieux P."/>
            <person name="Hiltunen Thoren M."/>
            <person name="Johannesson H."/>
        </authorList>
    </citation>
    <scope>NUCLEOTIDE SEQUENCE</scope>
    <source>
        <strain evidence="3">PSN293</strain>
    </source>
</reference>
<feature type="transmembrane region" description="Helical" evidence="1">
    <location>
        <begin position="70"/>
        <end position="95"/>
    </location>
</feature>
<organism evidence="3 4">
    <name type="scientific">Rhypophila decipiens</name>
    <dbReference type="NCBI Taxonomy" id="261697"/>
    <lineage>
        <taxon>Eukaryota</taxon>
        <taxon>Fungi</taxon>
        <taxon>Dikarya</taxon>
        <taxon>Ascomycota</taxon>
        <taxon>Pezizomycotina</taxon>
        <taxon>Sordariomycetes</taxon>
        <taxon>Sordariomycetidae</taxon>
        <taxon>Sordariales</taxon>
        <taxon>Naviculisporaceae</taxon>
        <taxon>Rhypophila</taxon>
    </lineage>
</organism>
<feature type="transmembrane region" description="Helical" evidence="1">
    <location>
        <begin position="39"/>
        <end position="58"/>
    </location>
</feature>
<feature type="transmembrane region" description="Helical" evidence="1">
    <location>
        <begin position="146"/>
        <end position="167"/>
    </location>
</feature>
<feature type="domain" description="DUF7702" evidence="2">
    <location>
        <begin position="6"/>
        <end position="244"/>
    </location>
</feature>
<dbReference type="InterPro" id="IPR056119">
    <property type="entry name" value="DUF7702"/>
</dbReference>
<gene>
    <name evidence="3" type="ORF">QBC37DRAFT_356768</name>
</gene>